<dbReference type="Gene3D" id="3.40.50.2000">
    <property type="entry name" value="Glycogen Phosphorylase B"/>
    <property type="match status" value="2"/>
</dbReference>
<comment type="caution">
    <text evidence="2">The sequence shown here is derived from an EMBL/GenBank/DDBJ whole genome shotgun (WGS) entry which is preliminary data.</text>
</comment>
<dbReference type="AlphaFoldDB" id="A0A5C4J6Y5"/>
<dbReference type="InterPro" id="IPR050426">
    <property type="entry name" value="Glycosyltransferase_28"/>
</dbReference>
<dbReference type="EMBL" id="VCKW01000141">
    <property type="protein sequence ID" value="TMQ93660.1"/>
    <property type="molecule type" value="Genomic_DNA"/>
</dbReference>
<organism evidence="2 3">
    <name type="scientific">Actinomadura soli</name>
    <dbReference type="NCBI Taxonomy" id="2508997"/>
    <lineage>
        <taxon>Bacteria</taxon>
        <taxon>Bacillati</taxon>
        <taxon>Actinomycetota</taxon>
        <taxon>Actinomycetes</taxon>
        <taxon>Streptosporangiales</taxon>
        <taxon>Thermomonosporaceae</taxon>
        <taxon>Actinomadura</taxon>
    </lineage>
</organism>
<dbReference type="PANTHER" id="PTHR48050">
    <property type="entry name" value="STEROL 3-BETA-GLUCOSYLTRANSFERASE"/>
    <property type="match status" value="1"/>
</dbReference>
<gene>
    <name evidence="2" type="ORF">ETD83_25010</name>
</gene>
<dbReference type="RefSeq" id="WP_138647650.1">
    <property type="nucleotide sequence ID" value="NZ_VCKW01000141.1"/>
</dbReference>
<accession>A0A5C4J6Y5</accession>
<dbReference type="GO" id="GO:0008194">
    <property type="term" value="F:UDP-glycosyltransferase activity"/>
    <property type="evidence" value="ECO:0007669"/>
    <property type="project" value="InterPro"/>
</dbReference>
<evidence type="ECO:0000313" key="3">
    <source>
        <dbReference type="Proteomes" id="UP000309174"/>
    </source>
</evidence>
<dbReference type="CDD" id="cd03784">
    <property type="entry name" value="GT1_Gtf-like"/>
    <property type="match status" value="1"/>
</dbReference>
<evidence type="ECO:0000313" key="2">
    <source>
        <dbReference type="EMBL" id="TMQ93660.1"/>
    </source>
</evidence>
<dbReference type="Proteomes" id="UP000309174">
    <property type="component" value="Unassembled WGS sequence"/>
</dbReference>
<keyword evidence="2" id="KW-0808">Transferase</keyword>
<dbReference type="InterPro" id="IPR002213">
    <property type="entry name" value="UDP_glucos_trans"/>
</dbReference>
<proteinExistence type="predicted"/>
<keyword evidence="3" id="KW-1185">Reference proteome</keyword>
<dbReference type="GO" id="GO:0017000">
    <property type="term" value="P:antibiotic biosynthetic process"/>
    <property type="evidence" value="ECO:0007669"/>
    <property type="project" value="UniProtKB-ARBA"/>
</dbReference>
<feature type="domain" description="Erythromycin biosynthesis protein CIII-like C-terminal" evidence="1">
    <location>
        <begin position="304"/>
        <end position="427"/>
    </location>
</feature>
<sequence length="454" mass="48787">MSNTDFPGTSMCNILPDCVIQYIAEAGAVICLLPNCGYLSETTRMLEIHRALRERGAAVRIATHGGVHESLLRAADVEYDVVGQPMSAERSAAFVRSAIGVGPVDQSMYTDDELRSYVLAEADYFSANRVTVAVTGFTLTALLSTRLARIPLVTEHAGSFVPPVFERGLLPAPGNLPRLLGGPLPRWVINRAIPRLRYHCAGFNRIAAELGVEGVPSLPALLLGDLTLVPEIPQVVGISSPDMTSWSPRGTSRYRQGTTLRYTGPLYAHLDIPLPERVASFLHQPGPVIYVALTSTEAGLIRDVIGALAGVDARVLVAATVHDLEDLASDRVMVESVLPSHLVMPHVDLAVVTGGQGSMQTAMASGTPALGIPLQLEQDLNVVLLERHGAAHRIPQCRARSPELAALARRMLADDRYKQAARRIQRFYDGADGPARAAEAIMELATTPSPLDGR</sequence>
<protein>
    <submittedName>
        <fullName evidence="2">Glycosyltransferase family 1 protein</fullName>
    </submittedName>
</protein>
<dbReference type="Pfam" id="PF06722">
    <property type="entry name" value="EryCIII-like_C"/>
    <property type="match status" value="1"/>
</dbReference>
<dbReference type="OrthoDB" id="3322410at2"/>
<evidence type="ECO:0000259" key="1">
    <source>
        <dbReference type="Pfam" id="PF06722"/>
    </source>
</evidence>
<dbReference type="GO" id="GO:0016758">
    <property type="term" value="F:hexosyltransferase activity"/>
    <property type="evidence" value="ECO:0007669"/>
    <property type="project" value="UniProtKB-ARBA"/>
</dbReference>
<dbReference type="SUPFAM" id="SSF53756">
    <property type="entry name" value="UDP-Glycosyltransferase/glycogen phosphorylase"/>
    <property type="match status" value="1"/>
</dbReference>
<reference evidence="2 3" key="1">
    <citation type="submission" date="2019-05" db="EMBL/GenBank/DDBJ databases">
        <title>Draft genome sequence of Actinomadura sp. 14C53.</title>
        <authorList>
            <person name="Saricaoglu S."/>
            <person name="Isik K."/>
        </authorList>
    </citation>
    <scope>NUCLEOTIDE SEQUENCE [LARGE SCALE GENOMIC DNA]</scope>
    <source>
        <strain evidence="2 3">14C53</strain>
    </source>
</reference>
<dbReference type="PANTHER" id="PTHR48050:SF13">
    <property type="entry name" value="STEROL 3-BETA-GLUCOSYLTRANSFERASE UGT80A2"/>
    <property type="match status" value="1"/>
</dbReference>
<name>A0A5C4J6Y5_9ACTN</name>
<dbReference type="InterPro" id="IPR010610">
    <property type="entry name" value="EryCIII-like_C"/>
</dbReference>